<evidence type="ECO:0000259" key="5">
    <source>
        <dbReference type="PROSITE" id="PS50837"/>
    </source>
</evidence>
<dbReference type="InterPro" id="IPR007111">
    <property type="entry name" value="NACHT_NTPase"/>
</dbReference>
<feature type="domain" description="NACHT" evidence="5">
    <location>
        <begin position="420"/>
        <end position="533"/>
    </location>
</feature>
<feature type="repeat" description="ANK" evidence="3">
    <location>
        <begin position="1236"/>
        <end position="1268"/>
    </location>
</feature>
<dbReference type="PANTHER" id="PTHR24123:SF33">
    <property type="entry name" value="PROTEIN HOS4"/>
    <property type="match status" value="1"/>
</dbReference>
<comment type="caution">
    <text evidence="6">The sequence shown here is derived from an EMBL/GenBank/DDBJ whole genome shotgun (WGS) entry which is preliminary data.</text>
</comment>
<protein>
    <submittedName>
        <fullName evidence="6">Ankyrin repeat protein L93</fullName>
    </submittedName>
</protein>
<evidence type="ECO:0000256" key="2">
    <source>
        <dbReference type="ARBA" id="ARBA00023043"/>
    </source>
</evidence>
<feature type="repeat" description="ANK" evidence="3">
    <location>
        <begin position="947"/>
        <end position="979"/>
    </location>
</feature>
<dbReference type="PROSITE" id="PS50837">
    <property type="entry name" value="NACHT"/>
    <property type="match status" value="1"/>
</dbReference>
<name>A0A9P5CDR5_9HYPO</name>
<dbReference type="Gene3D" id="3.40.50.300">
    <property type="entry name" value="P-loop containing nucleotide triphosphate hydrolases"/>
    <property type="match status" value="1"/>
</dbReference>
<dbReference type="Pfam" id="PF24883">
    <property type="entry name" value="NPHP3_N"/>
    <property type="match status" value="1"/>
</dbReference>
<evidence type="ECO:0000256" key="3">
    <source>
        <dbReference type="PROSITE-ProRule" id="PRU00023"/>
    </source>
</evidence>
<dbReference type="Pfam" id="PF12796">
    <property type="entry name" value="Ank_2"/>
    <property type="match status" value="3"/>
</dbReference>
<dbReference type="EMBL" id="QLNT01000011">
    <property type="protein sequence ID" value="KAF3069921.1"/>
    <property type="molecule type" value="Genomic_DNA"/>
</dbReference>
<keyword evidence="7" id="KW-1185">Reference proteome</keyword>
<dbReference type="PROSITE" id="PS50297">
    <property type="entry name" value="ANK_REP_REGION"/>
    <property type="match status" value="3"/>
</dbReference>
<gene>
    <name evidence="6" type="ORF">CFAM422_006835</name>
</gene>
<dbReference type="Pfam" id="PF17100">
    <property type="entry name" value="NACHT_N"/>
    <property type="match status" value="1"/>
</dbReference>
<dbReference type="Gene3D" id="1.25.40.20">
    <property type="entry name" value="Ankyrin repeat-containing domain"/>
    <property type="match status" value="3"/>
</dbReference>
<evidence type="ECO:0000313" key="7">
    <source>
        <dbReference type="Proteomes" id="UP000801864"/>
    </source>
</evidence>
<keyword evidence="1" id="KW-0677">Repeat</keyword>
<dbReference type="InterPro" id="IPR051165">
    <property type="entry name" value="Multifunctional_ANK_Repeat"/>
</dbReference>
<dbReference type="SUPFAM" id="SSF52540">
    <property type="entry name" value="P-loop containing nucleoside triphosphate hydrolases"/>
    <property type="match status" value="1"/>
</dbReference>
<keyword evidence="2 3" id="KW-0040">ANK repeat</keyword>
<dbReference type="InterPro" id="IPR027417">
    <property type="entry name" value="P-loop_NTPase"/>
</dbReference>
<dbReference type="InterPro" id="IPR036770">
    <property type="entry name" value="Ankyrin_rpt-contain_sf"/>
</dbReference>
<proteinExistence type="predicted"/>
<evidence type="ECO:0000313" key="6">
    <source>
        <dbReference type="EMBL" id="KAF3069921.1"/>
    </source>
</evidence>
<dbReference type="SMART" id="SM00248">
    <property type="entry name" value="ANK"/>
    <property type="match status" value="12"/>
</dbReference>
<evidence type="ECO:0000256" key="1">
    <source>
        <dbReference type="ARBA" id="ARBA00022737"/>
    </source>
</evidence>
<dbReference type="PROSITE" id="PS50088">
    <property type="entry name" value="ANK_REPEAT"/>
    <property type="match status" value="3"/>
</dbReference>
<feature type="region of interest" description="Disordered" evidence="4">
    <location>
        <begin position="17"/>
        <end position="44"/>
    </location>
</feature>
<dbReference type="InterPro" id="IPR031359">
    <property type="entry name" value="NACHT_N"/>
</dbReference>
<accession>A0A9P5CDR5</accession>
<dbReference type="PANTHER" id="PTHR24123">
    <property type="entry name" value="ANKYRIN REPEAT-CONTAINING"/>
    <property type="match status" value="1"/>
</dbReference>
<dbReference type="Proteomes" id="UP000801864">
    <property type="component" value="Unassembled WGS sequence"/>
</dbReference>
<dbReference type="InterPro" id="IPR056884">
    <property type="entry name" value="NPHP3-like_N"/>
</dbReference>
<feature type="repeat" description="ANK" evidence="3">
    <location>
        <begin position="1375"/>
        <end position="1408"/>
    </location>
</feature>
<sequence>MERKDFRFTERLKKVKGKLGLSRSRNQNGRSDSNCIETPQQHHTRARINESIVENDSSDSAFANSNQDPQMQEAIVPTNNLFVSDHLKKLSSLQPADATIQELWNVAYEKLREEDGALINNYESKLQGNFIAGLSLMAGPNASLRDRMQTILDHKMKEVNRDIWKLRFMSSEIEARALVQPVLDVVNFVNEYIAGAVSANPCASIAWAGISLLLPFFMSPSAQNASLAKGLAFISSLISQSRMREELYIRRYESRTDQLFPQSHREYKINLERLYRQILKFQATAYCYLANNTLSRLQSDIIHWNDWDGLVHDIRQQNIAFTDLTKIWCDMQYNEECIAADSRYKETSSLWLSVEKNVSGLKKAVEEAQRERSYQGLLQWLCSIDHTMMYNTARDNHEAGTNEWLMEDSEFKAWEKNPKSLLWLHGKAGSGKSILSSSVIKQLSDQYQGDASTTLAYFYFSFKDYQKQNVDGMLASLIKQITAHRPYIPETVQRLGEFKNKGGRPDCKTLEEALVTSMYGFSAVYIIIDALDECPVVNNERKKLLISLQRIFTKAPNSLHIFYTSRKEFDIEATMRPMLSLPFTAEVDLLMKRDSLDNDIGRYIDFTLQAAEYNSWPESIKEKSRLTLVEKADGMFQYVRCQFDSLQKLSSADVVDKALQNLPNGLDATYDRMLQNIDSEFPDFGHQVKKCLKWLAFSTWPLTIDEFAEVFTFNPDDDDAFSTMERLFDSKDALKYFSGLIVTTYWGSWNHLESRVELAHFSVKEYLISDRISQGPSSAFSFKELDAHICIVHLCQRYHLQMSARFDNKNTNQYRLMNRASRWETHLEMIPRASWPSGIAQDAMLAYAARSQSLFNIVIPAKHRFLEHGGVVPESELIEHLLLQPYLYTASRGYCQLTEMLMSPETNMGKYLTQEDLDMGLKNAVFSGKMNITELFLNMGADLNAGGRERALDMAASRGLIAMMELLLDRGAEINARSQGWGSALRCAFSCGRTDALKLLISRGASVDSQVLAAAVSDRPAREENIKIVLDHSADLIRQGFYLSLDHYNSSALDFLLESGTDVKALGEQNESLLRAAAQARGPYDDPASRLRQIKRLLELGVEPKSQAGFLQRLCIIPCRALNVANETMETIDLLVENGADVNEEDEELGTALQVACSTVSARTTLVELLLEHDADVNAQGGRYGNALQAACQSRALRRHVLGIYKQAKKEYRSCAQDTAQLLLDRGANIHAQGGKYGTALQAACVSGSESLVQLLIDHGADVHTQGGIYGTALQAAAIGSSQHRLYGTRIAKLLIDNGADVNAQGGKYGTALQAACVSRFRWIEMVRLLLENGADVNAEGGEHGTALRAACKGKMGDVEVVRLLLDHGAKLHLHNSSAWHEAVLSNDDNALLELLLDHGADVNDAHGPHGTALNATLRRVLESDQDDPGSDEELVQYSEGVSRSTFDPSELFNWVERVSLLLKRGADVNLVAGEYGNALQTACTVQYPVRDYYSWLDYVKVINTGTDRVKFLLTNCRDVDINARSGLFGSALQAAAYTGQTESIMLLLSRGAKVDERGGKYGSALNAAVIRGFWDIVQILLDAGATPDCDEVLQPNKEWLQLVREEHGEGAVQRYRKFCEVEQAKRRSTASQLYADQGETKED</sequence>
<dbReference type="Pfam" id="PF13637">
    <property type="entry name" value="Ank_4"/>
    <property type="match status" value="1"/>
</dbReference>
<reference evidence="6 7" key="1">
    <citation type="submission" date="2018-06" db="EMBL/GenBank/DDBJ databases">
        <title>Genome analysis of cellulolytic fungus Trichoderma lentiforme CFAM-422.</title>
        <authorList>
            <person name="Steindorff A.S."/>
            <person name="Formighieri E.F."/>
            <person name="Midorikawa G.E.O."/>
            <person name="Tamietti M.S."/>
            <person name="Ramos E.Z."/>
            <person name="Silva A.S."/>
            <person name="Bon E.P.S."/>
            <person name="Mendes T.D."/>
            <person name="Damaso M.C.T."/>
            <person name="Favaro L.C.L."/>
        </authorList>
    </citation>
    <scope>NUCLEOTIDE SEQUENCE [LARGE SCALE GENOMIC DNA]</scope>
    <source>
        <strain evidence="6 7">CFAM-422</strain>
    </source>
</reference>
<evidence type="ECO:0000256" key="4">
    <source>
        <dbReference type="SAM" id="MobiDB-lite"/>
    </source>
</evidence>
<dbReference type="SUPFAM" id="SSF48403">
    <property type="entry name" value="Ankyrin repeat"/>
    <property type="match status" value="2"/>
</dbReference>
<dbReference type="InterPro" id="IPR002110">
    <property type="entry name" value="Ankyrin_rpt"/>
</dbReference>
<feature type="compositionally biased region" description="Polar residues" evidence="4">
    <location>
        <begin position="23"/>
        <end position="41"/>
    </location>
</feature>
<organism evidence="6 7">
    <name type="scientific">Trichoderma lentiforme</name>
    <dbReference type="NCBI Taxonomy" id="1567552"/>
    <lineage>
        <taxon>Eukaryota</taxon>
        <taxon>Fungi</taxon>
        <taxon>Dikarya</taxon>
        <taxon>Ascomycota</taxon>
        <taxon>Pezizomycotina</taxon>
        <taxon>Sordariomycetes</taxon>
        <taxon>Hypocreomycetidae</taxon>
        <taxon>Hypocreales</taxon>
        <taxon>Hypocreaceae</taxon>
        <taxon>Trichoderma</taxon>
    </lineage>
</organism>